<evidence type="ECO:0000313" key="2">
    <source>
        <dbReference type="EMBL" id="AKU98024.1"/>
    </source>
</evidence>
<name>A0A0K1PXZ9_9BACT</name>
<gene>
    <name evidence="2" type="ORF">AKJ09_04688</name>
</gene>
<evidence type="ECO:0000256" key="1">
    <source>
        <dbReference type="SAM" id="MobiDB-lite"/>
    </source>
</evidence>
<keyword evidence="3" id="KW-1185">Reference proteome</keyword>
<dbReference type="KEGG" id="llu:AKJ09_04688"/>
<dbReference type="PATRIC" id="fig|1391654.3.peg.4753"/>
<dbReference type="EMBL" id="CP012333">
    <property type="protein sequence ID" value="AKU98024.1"/>
    <property type="molecule type" value="Genomic_DNA"/>
</dbReference>
<organism evidence="2 3">
    <name type="scientific">Labilithrix luteola</name>
    <dbReference type="NCBI Taxonomy" id="1391654"/>
    <lineage>
        <taxon>Bacteria</taxon>
        <taxon>Pseudomonadati</taxon>
        <taxon>Myxococcota</taxon>
        <taxon>Polyangia</taxon>
        <taxon>Polyangiales</taxon>
        <taxon>Labilitrichaceae</taxon>
        <taxon>Labilithrix</taxon>
    </lineage>
</organism>
<reference evidence="2 3" key="1">
    <citation type="submission" date="2015-08" db="EMBL/GenBank/DDBJ databases">
        <authorList>
            <person name="Babu N.S."/>
            <person name="Beckwith C.J."/>
            <person name="Beseler K.G."/>
            <person name="Brison A."/>
            <person name="Carone J.V."/>
            <person name="Caskin T.P."/>
            <person name="Diamond M."/>
            <person name="Durham M.E."/>
            <person name="Foxe J.M."/>
            <person name="Go M."/>
            <person name="Henderson B.A."/>
            <person name="Jones I.B."/>
            <person name="McGettigan J.A."/>
            <person name="Micheletti S.J."/>
            <person name="Nasrallah M.E."/>
            <person name="Ortiz D."/>
            <person name="Piller C.R."/>
            <person name="Privatt S.R."/>
            <person name="Schneider S.L."/>
            <person name="Sharp S."/>
            <person name="Smith T.C."/>
            <person name="Stanton J.D."/>
            <person name="Ullery H.E."/>
            <person name="Wilson R.J."/>
            <person name="Serrano M.G."/>
            <person name="Buck G."/>
            <person name="Lee V."/>
            <person name="Wang Y."/>
            <person name="Carvalho R."/>
            <person name="Voegtly L."/>
            <person name="Shi R."/>
            <person name="Duckworth R."/>
            <person name="Johnson A."/>
            <person name="Loviza R."/>
            <person name="Walstead R."/>
            <person name="Shah Z."/>
            <person name="Kiflezghi M."/>
            <person name="Wade K."/>
            <person name="Ball S.L."/>
            <person name="Bradley K.W."/>
            <person name="Asai D.J."/>
            <person name="Bowman C.A."/>
            <person name="Russell D.A."/>
            <person name="Pope W.H."/>
            <person name="Jacobs-Sera D."/>
            <person name="Hendrix R.W."/>
            <person name="Hatfull G.F."/>
        </authorList>
    </citation>
    <scope>NUCLEOTIDE SEQUENCE [LARGE SCALE GENOMIC DNA]</scope>
    <source>
        <strain evidence="2 3">DSM 27648</strain>
    </source>
</reference>
<feature type="region of interest" description="Disordered" evidence="1">
    <location>
        <begin position="82"/>
        <end position="124"/>
    </location>
</feature>
<dbReference type="RefSeq" id="WP_240488546.1">
    <property type="nucleotide sequence ID" value="NZ_CP012333.1"/>
</dbReference>
<dbReference type="AlphaFoldDB" id="A0A0K1PXZ9"/>
<dbReference type="STRING" id="1391654.AKJ09_04688"/>
<sequence length="124" mass="13510">MNTRRARIFLFNWTLAVVATVSAYCVHLAMRGRTVALGYELGKARNEQARLREVKRVLELESASYKTPERVEIVARSLLGMEPPGPERIVSTTSRASDSAASDKQASQAPTPKPTPTTGESGPP</sequence>
<protein>
    <recommendedName>
        <fullName evidence="4">Cell division protein FtsL</fullName>
    </recommendedName>
</protein>
<evidence type="ECO:0008006" key="4">
    <source>
        <dbReference type="Google" id="ProtNLM"/>
    </source>
</evidence>
<accession>A0A0K1PXZ9</accession>
<proteinExistence type="predicted"/>
<dbReference type="Proteomes" id="UP000064967">
    <property type="component" value="Chromosome"/>
</dbReference>
<evidence type="ECO:0000313" key="3">
    <source>
        <dbReference type="Proteomes" id="UP000064967"/>
    </source>
</evidence>
<feature type="compositionally biased region" description="Low complexity" evidence="1">
    <location>
        <begin position="91"/>
        <end position="109"/>
    </location>
</feature>